<evidence type="ECO:0000256" key="1">
    <source>
        <dbReference type="SAM" id="SignalP"/>
    </source>
</evidence>
<dbReference type="NCBIfam" id="NF033679">
    <property type="entry name" value="DNRLRE_dom"/>
    <property type="match status" value="1"/>
</dbReference>
<dbReference type="RefSeq" id="WP_106522071.1">
    <property type="nucleotide sequence ID" value="NZ_PYGD01000002.1"/>
</dbReference>
<reference evidence="3 4" key="1">
    <citation type="submission" date="2018-03" db="EMBL/GenBank/DDBJ databases">
        <title>Genomic Encyclopedia of Type Strains, Phase III (KMG-III): the genomes of soil and plant-associated and newly described type strains.</title>
        <authorList>
            <person name="Whitman W."/>
        </authorList>
    </citation>
    <scope>NUCLEOTIDE SEQUENCE [LARGE SCALE GENOMIC DNA]</scope>
    <source>
        <strain evidence="3 4">CGMCC 1.12700</strain>
    </source>
</reference>
<proteinExistence type="predicted"/>
<feature type="chain" id="PRO_5015158097" evidence="1">
    <location>
        <begin position="20"/>
        <end position="359"/>
    </location>
</feature>
<dbReference type="Proteomes" id="UP000240572">
    <property type="component" value="Unassembled WGS sequence"/>
</dbReference>
<feature type="signal peptide" evidence="1">
    <location>
        <begin position="1"/>
        <end position="19"/>
    </location>
</feature>
<gene>
    <name evidence="3" type="ORF">B0I18_1024</name>
</gene>
<evidence type="ECO:0000313" key="3">
    <source>
        <dbReference type="EMBL" id="PSK93035.1"/>
    </source>
</evidence>
<sequence>MKHTLLLATALSCAATAIAQTTVTFKSDATAGQDAGLYRMDNNVIPTGYPATPATMNFGNAAEASILRWTFNGDPGTTRLLIRFTGLNSIPAGSQILSAQLNLFTPATTSNWGNSYFSGSPYPLANNGWVKRVQPGSAGASNNWNEQTVTWNNQPAVDPNSANWVSLPLTTSRWNYTASVNVTAMVQQIMNGLLSDPNANNGFLVMMADEINYYRSQIFATSDDPNCAYWPELIVRYNPRQSVASSAPQEATAVLQMDRIAIGDGPEKALNLKVKTESKLSISPNPASNGWNIRFVAEAASTVTVNVYDMAGKLIRTTQQELPKGICSIYQSATQLAPGVYFIEVLGAGVDSREKVVKQ</sequence>
<dbReference type="AlphaFoldDB" id="A0A2P8D722"/>
<organism evidence="3 4">
    <name type="scientific">Taibaiella chishuiensis</name>
    <dbReference type="NCBI Taxonomy" id="1434707"/>
    <lineage>
        <taxon>Bacteria</taxon>
        <taxon>Pseudomonadati</taxon>
        <taxon>Bacteroidota</taxon>
        <taxon>Chitinophagia</taxon>
        <taxon>Chitinophagales</taxon>
        <taxon>Chitinophagaceae</taxon>
        <taxon>Taibaiella</taxon>
    </lineage>
</organism>
<dbReference type="InterPro" id="IPR026444">
    <property type="entry name" value="Secre_tail"/>
</dbReference>
<dbReference type="EMBL" id="PYGD01000002">
    <property type="protein sequence ID" value="PSK93035.1"/>
    <property type="molecule type" value="Genomic_DNA"/>
</dbReference>
<protein>
    <submittedName>
        <fullName evidence="3">Putative secreted protein (Por secretion system target)</fullName>
    </submittedName>
</protein>
<comment type="caution">
    <text evidence="3">The sequence shown here is derived from an EMBL/GenBank/DDBJ whole genome shotgun (WGS) entry which is preliminary data.</text>
</comment>
<evidence type="ECO:0000259" key="2">
    <source>
        <dbReference type="Pfam" id="PF18962"/>
    </source>
</evidence>
<feature type="domain" description="Secretion system C-terminal sorting" evidence="2">
    <location>
        <begin position="282"/>
        <end position="352"/>
    </location>
</feature>
<accession>A0A2P8D722</accession>
<dbReference type="Pfam" id="PF18962">
    <property type="entry name" value="Por_Secre_tail"/>
    <property type="match status" value="1"/>
</dbReference>
<keyword evidence="4" id="KW-1185">Reference proteome</keyword>
<name>A0A2P8D722_9BACT</name>
<dbReference type="OrthoDB" id="154460at2"/>
<dbReference type="NCBIfam" id="TIGR04183">
    <property type="entry name" value="Por_Secre_tail"/>
    <property type="match status" value="1"/>
</dbReference>
<evidence type="ECO:0000313" key="4">
    <source>
        <dbReference type="Proteomes" id="UP000240572"/>
    </source>
</evidence>
<keyword evidence="1" id="KW-0732">Signal</keyword>